<dbReference type="AlphaFoldDB" id="A0A6J3LHK7"/>
<sequence>MIRQEKSFVSYPPIGFVFDQSDLRPFRDGLYEIDWILRKGIVALRMTALQIPQHVVLNETVRMQCNFNLDKEVLYSVKWYKDGHEFYRFVPRDEPMVQTFRVPGVNVNIHNSTKISVVLNNVNLTSSGRYRCEVSAEAPAFQTVSDHADMTVVVLPDEGPRITGGRSRYQVGEVVRMNCTSAPSKPAALLTWFINGDPADTQYLKGPHITAVDEKGLETAVLGLEFRVANKHFKRGDMKLKCLATIATVYLQSKEESVEGDERILKAPVMESRETRAQSHTRNDLINDNEGRSSPLEKLFKQNSFLEKKSAIDFLFALKCFIEDQLILFMEPMALGSPVGSPVQSPGSPGTSAYLPNFLLGDSTTPAKISLMGPQDILKQSHIGHSALTSPPSHYGTPDYRSNRQKAVFGSANTPNTSQIVTESHTGGPPTRGLFDTLETSQTASPYLSATNQSIPCYQPRLLVNSMNTSIFNDGAMSPNANESQGLLQWVTVFGFSPSDMNTVLAHISSRVRVVDKHPPPHSQSNWIHLKCASELEAQRALACNGNIVSGSIMIGLIPCTDEGVILGSDKESRSRMNGSTKCFSNLARVTHSPEYNTPRTPVRIQNARPLATGFNQNLSSQSVRSPENVPQKSTGLVSKAMEYMFGW</sequence>
<dbReference type="SUPFAM" id="SSF54928">
    <property type="entry name" value="RNA-binding domain, RBD"/>
    <property type="match status" value="1"/>
</dbReference>
<dbReference type="FunFam" id="2.60.40.10:FF:000437">
    <property type="entry name" value="Beat-IIIc, isoform A"/>
    <property type="match status" value="1"/>
</dbReference>
<dbReference type="PROSITE" id="PS51472">
    <property type="entry name" value="RRM_NUP35"/>
    <property type="match status" value="1"/>
</dbReference>
<protein>
    <recommendedName>
        <fullName evidence="3">Nucleoporin NUP35</fullName>
    </recommendedName>
    <alternativeName>
        <fullName evidence="11">35 kDa nucleoporin</fullName>
    </alternativeName>
    <alternativeName>
        <fullName evidence="10">Nucleoporin NUP53</fullName>
    </alternativeName>
</protein>
<evidence type="ECO:0000313" key="17">
    <source>
        <dbReference type="RefSeq" id="XP_033365023.1"/>
    </source>
</evidence>
<keyword evidence="6" id="KW-0653">Protein transport</keyword>
<evidence type="ECO:0000259" key="14">
    <source>
        <dbReference type="PROSITE" id="PS50835"/>
    </source>
</evidence>
<keyword evidence="9 12" id="KW-0539">Nucleus</keyword>
<dbReference type="InterPro" id="IPR036179">
    <property type="entry name" value="Ig-like_dom_sf"/>
</dbReference>
<dbReference type="SUPFAM" id="SSF48726">
    <property type="entry name" value="Immunoglobulin"/>
    <property type="match status" value="1"/>
</dbReference>
<dbReference type="InterPro" id="IPR013783">
    <property type="entry name" value="Ig-like_fold"/>
</dbReference>
<dbReference type="Pfam" id="PF05172">
    <property type="entry name" value="RRM_Nup35"/>
    <property type="match status" value="1"/>
</dbReference>
<evidence type="ECO:0000256" key="5">
    <source>
        <dbReference type="ARBA" id="ARBA00022816"/>
    </source>
</evidence>
<evidence type="ECO:0000256" key="3">
    <source>
        <dbReference type="ARBA" id="ARBA00016439"/>
    </source>
</evidence>
<dbReference type="CDD" id="cd12441">
    <property type="entry name" value="RRM_Nup53_like"/>
    <property type="match status" value="1"/>
</dbReference>
<proteinExistence type="inferred from homology"/>
<dbReference type="FunFam" id="3.30.70.330:FF:000095">
    <property type="entry name" value="Putative Nucleoporin NUP53"/>
    <property type="match status" value="1"/>
</dbReference>
<reference evidence="17" key="1">
    <citation type="submission" date="2025-08" db="UniProtKB">
        <authorList>
            <consortium name="RefSeq"/>
        </authorList>
    </citation>
    <scope>IDENTIFICATION</scope>
    <source>
        <tissue evidence="17">Muscle</tissue>
    </source>
</reference>
<dbReference type="GeneID" id="117242450"/>
<dbReference type="Pfam" id="PF07686">
    <property type="entry name" value="V-set"/>
    <property type="match status" value="1"/>
</dbReference>
<dbReference type="GO" id="GO:0003676">
    <property type="term" value="F:nucleic acid binding"/>
    <property type="evidence" value="ECO:0007669"/>
    <property type="project" value="InterPro"/>
</dbReference>
<evidence type="ECO:0000256" key="1">
    <source>
        <dbReference type="ARBA" id="ARBA00004567"/>
    </source>
</evidence>
<dbReference type="RefSeq" id="XP_033365023.1">
    <property type="nucleotide sequence ID" value="XM_033509132.1"/>
</dbReference>
<dbReference type="Gene3D" id="3.30.70.330">
    <property type="match status" value="1"/>
</dbReference>
<evidence type="ECO:0000256" key="10">
    <source>
        <dbReference type="ARBA" id="ARBA00029997"/>
    </source>
</evidence>
<evidence type="ECO:0000256" key="9">
    <source>
        <dbReference type="ARBA" id="ARBA00023242"/>
    </source>
</evidence>
<dbReference type="InterPro" id="IPR035979">
    <property type="entry name" value="RBD_domain_sf"/>
</dbReference>
<dbReference type="InterPro" id="IPR012677">
    <property type="entry name" value="Nucleotide-bd_a/b_plait_sf"/>
</dbReference>
<evidence type="ECO:0000256" key="4">
    <source>
        <dbReference type="ARBA" id="ARBA00022448"/>
    </source>
</evidence>
<dbReference type="PANTHER" id="PTHR21261">
    <property type="entry name" value="BEAT PROTEIN"/>
    <property type="match status" value="1"/>
</dbReference>
<dbReference type="PANTHER" id="PTHR21261:SF15">
    <property type="entry name" value="BEATEN PATH IIIA, ISOFORM D-RELATED"/>
    <property type="match status" value="1"/>
</dbReference>
<comment type="subcellular location">
    <subcellularLocation>
        <location evidence="1">Nucleus</location>
        <location evidence="1">Nuclear pore complex</location>
    </subcellularLocation>
</comment>
<dbReference type="GO" id="GO:0051028">
    <property type="term" value="P:mRNA transport"/>
    <property type="evidence" value="ECO:0007669"/>
    <property type="project" value="UniProtKB-UniRule"/>
</dbReference>
<evidence type="ECO:0000313" key="16">
    <source>
        <dbReference type="Proteomes" id="UP000504631"/>
    </source>
</evidence>
<dbReference type="GO" id="GO:0005643">
    <property type="term" value="C:nuclear pore"/>
    <property type="evidence" value="ECO:0007669"/>
    <property type="project" value="UniProtKB-SubCell"/>
</dbReference>
<evidence type="ECO:0000256" key="2">
    <source>
        <dbReference type="ARBA" id="ARBA00009454"/>
    </source>
</evidence>
<evidence type="ECO:0000256" key="12">
    <source>
        <dbReference type="PROSITE-ProRule" id="PRU00804"/>
    </source>
</evidence>
<evidence type="ECO:0000256" key="6">
    <source>
        <dbReference type="ARBA" id="ARBA00022927"/>
    </source>
</evidence>
<dbReference type="Gene3D" id="2.60.40.10">
    <property type="entry name" value="Immunoglobulins"/>
    <property type="match status" value="2"/>
</dbReference>
<organism evidence="16 17">
    <name type="scientific">Bombus vosnesenskii</name>
    <dbReference type="NCBI Taxonomy" id="207650"/>
    <lineage>
        <taxon>Eukaryota</taxon>
        <taxon>Metazoa</taxon>
        <taxon>Ecdysozoa</taxon>
        <taxon>Arthropoda</taxon>
        <taxon>Hexapoda</taxon>
        <taxon>Insecta</taxon>
        <taxon>Pterygota</taxon>
        <taxon>Neoptera</taxon>
        <taxon>Endopterygota</taxon>
        <taxon>Hymenoptera</taxon>
        <taxon>Apocrita</taxon>
        <taxon>Aculeata</taxon>
        <taxon>Apoidea</taxon>
        <taxon>Anthophila</taxon>
        <taxon>Apidae</taxon>
        <taxon>Bombus</taxon>
        <taxon>Pyrobombus</taxon>
    </lineage>
</organism>
<evidence type="ECO:0000256" key="7">
    <source>
        <dbReference type="ARBA" id="ARBA00023010"/>
    </source>
</evidence>
<accession>A0A6J3LHK7</accession>
<name>A0A6J3LHK7_9HYME</name>
<keyword evidence="8 12" id="KW-0906">Nuclear pore complex</keyword>
<comment type="similarity">
    <text evidence="2">Belongs to the Nup35 family.</text>
</comment>
<dbReference type="InterPro" id="IPR007846">
    <property type="entry name" value="RRM_NUP35_dom"/>
</dbReference>
<feature type="compositionally biased region" description="Basic and acidic residues" evidence="13">
    <location>
        <begin position="271"/>
        <end position="291"/>
    </location>
</feature>
<keyword evidence="5 12" id="KW-0509">mRNA transport</keyword>
<keyword evidence="16" id="KW-1185">Reference proteome</keyword>
<evidence type="ECO:0000259" key="15">
    <source>
        <dbReference type="PROSITE" id="PS51472"/>
    </source>
</evidence>
<evidence type="ECO:0000256" key="11">
    <source>
        <dbReference type="ARBA" id="ARBA00030250"/>
    </source>
</evidence>
<dbReference type="Proteomes" id="UP000504631">
    <property type="component" value="Unplaced"/>
</dbReference>
<keyword evidence="4 12" id="KW-0813">Transport</keyword>
<dbReference type="KEGG" id="bvk:117242450"/>
<feature type="domain" description="RRM Nup35-type" evidence="15">
    <location>
        <begin position="485"/>
        <end position="567"/>
    </location>
</feature>
<evidence type="ECO:0000256" key="13">
    <source>
        <dbReference type="SAM" id="MobiDB-lite"/>
    </source>
</evidence>
<dbReference type="GO" id="GO:0015031">
    <property type="term" value="P:protein transport"/>
    <property type="evidence" value="ECO:0007669"/>
    <property type="project" value="UniProtKB-KW"/>
</dbReference>
<dbReference type="InterPro" id="IPR003599">
    <property type="entry name" value="Ig_sub"/>
</dbReference>
<dbReference type="SMART" id="SM00409">
    <property type="entry name" value="IG"/>
    <property type="match status" value="1"/>
</dbReference>
<dbReference type="PROSITE" id="PS50835">
    <property type="entry name" value="IG_LIKE"/>
    <property type="match status" value="1"/>
</dbReference>
<keyword evidence="7" id="KW-0811">Translocation</keyword>
<evidence type="ECO:0000256" key="8">
    <source>
        <dbReference type="ARBA" id="ARBA00023132"/>
    </source>
</evidence>
<gene>
    <name evidence="17" type="primary">LOC117242450</name>
</gene>
<feature type="region of interest" description="Disordered" evidence="13">
    <location>
        <begin position="271"/>
        <end position="292"/>
    </location>
</feature>
<feature type="domain" description="Ig-like" evidence="14">
    <location>
        <begin position="58"/>
        <end position="145"/>
    </location>
</feature>
<dbReference type="InterPro" id="IPR013106">
    <property type="entry name" value="Ig_V-set"/>
</dbReference>
<dbReference type="InterPro" id="IPR007110">
    <property type="entry name" value="Ig-like_dom"/>
</dbReference>